<comment type="similarity">
    <text evidence="2">Belongs to the purine-cytosine permease (2.A.39) family.</text>
</comment>
<dbReference type="Proteomes" id="UP000649179">
    <property type="component" value="Unassembled WGS sequence"/>
</dbReference>
<feature type="transmembrane region" description="Helical" evidence="6">
    <location>
        <begin position="340"/>
        <end position="361"/>
    </location>
</feature>
<dbReference type="GO" id="GO:0015209">
    <property type="term" value="F:cytosine transmembrane transporter activity"/>
    <property type="evidence" value="ECO:0007669"/>
    <property type="project" value="InterPro"/>
</dbReference>
<keyword evidence="4 6" id="KW-1133">Transmembrane helix</keyword>
<evidence type="ECO:0000313" key="7">
    <source>
        <dbReference type="EMBL" id="GGF34520.1"/>
    </source>
</evidence>
<name>A0A917EYM0_9ACTN</name>
<organism evidence="7 8">
    <name type="scientific">Marmoricola endophyticus</name>
    <dbReference type="NCBI Taxonomy" id="2040280"/>
    <lineage>
        <taxon>Bacteria</taxon>
        <taxon>Bacillati</taxon>
        <taxon>Actinomycetota</taxon>
        <taxon>Actinomycetes</taxon>
        <taxon>Propionibacteriales</taxon>
        <taxon>Nocardioidaceae</taxon>
        <taxon>Marmoricola</taxon>
    </lineage>
</organism>
<feature type="transmembrane region" description="Helical" evidence="6">
    <location>
        <begin position="32"/>
        <end position="52"/>
    </location>
</feature>
<evidence type="ECO:0000256" key="3">
    <source>
        <dbReference type="ARBA" id="ARBA00022692"/>
    </source>
</evidence>
<dbReference type="Pfam" id="PF02133">
    <property type="entry name" value="Transp_cyt_pur"/>
    <property type="match status" value="1"/>
</dbReference>
<proteinExistence type="inferred from homology"/>
<gene>
    <name evidence="7" type="ORF">GCM10011519_05000</name>
</gene>
<dbReference type="InterPro" id="IPR001248">
    <property type="entry name" value="Pur-cyt_permease"/>
</dbReference>
<keyword evidence="5 6" id="KW-0472">Membrane</keyword>
<comment type="subcellular location">
    <subcellularLocation>
        <location evidence="1">Membrane</location>
        <topology evidence="1">Multi-pass membrane protein</topology>
    </subcellularLocation>
</comment>
<dbReference type="AlphaFoldDB" id="A0A917EYM0"/>
<feature type="transmembrane region" description="Helical" evidence="6">
    <location>
        <begin position="373"/>
        <end position="392"/>
    </location>
</feature>
<feature type="transmembrane region" description="Helical" evidence="6">
    <location>
        <begin position="202"/>
        <end position="224"/>
    </location>
</feature>
<dbReference type="Gene3D" id="1.10.4160.10">
    <property type="entry name" value="Hydantoin permease"/>
    <property type="match status" value="1"/>
</dbReference>
<dbReference type="InterPro" id="IPR030191">
    <property type="entry name" value="CodB"/>
</dbReference>
<reference evidence="7" key="1">
    <citation type="journal article" date="2014" name="Int. J. Syst. Evol. Microbiol.">
        <title>Complete genome sequence of Corynebacterium casei LMG S-19264T (=DSM 44701T), isolated from a smear-ripened cheese.</title>
        <authorList>
            <consortium name="US DOE Joint Genome Institute (JGI-PGF)"/>
            <person name="Walter F."/>
            <person name="Albersmeier A."/>
            <person name="Kalinowski J."/>
            <person name="Ruckert C."/>
        </authorList>
    </citation>
    <scope>NUCLEOTIDE SEQUENCE</scope>
    <source>
        <strain evidence="7">CGMCC 1.16067</strain>
    </source>
</reference>
<feature type="transmembrane region" description="Helical" evidence="6">
    <location>
        <begin position="236"/>
        <end position="263"/>
    </location>
</feature>
<dbReference type="PANTHER" id="PTHR30569">
    <property type="entry name" value="CYTOSINE TRANSPORTER CODB"/>
    <property type="match status" value="1"/>
</dbReference>
<feature type="transmembrane region" description="Helical" evidence="6">
    <location>
        <begin position="64"/>
        <end position="90"/>
    </location>
</feature>
<sequence>MVDVARPHTTPDEVPHTLTEQAPRTLGTLDQAALWGNLGVSLLGFTGAIFVLQPFGEGTPYVSLTAALVAVVVGTAVGAAAVAAVAAIGARTGAPTMVLLRGVFGARASTVPTVLNVVQMVGWGTFEIVTIATALTQVVPGVPRWAWVLTCGAATIALAVRPLGSVRLLRRWVSIAVVIALLWLAGNLIGQSGGLSGGSGGWSGFGVGVDVTLAVGISWVPMAADYARHSRTVRSAVVGAFAGTTVMGVACYAIGLVALVSVADGPDQVFASFLAVPLGVLAFLVVTVRELDQSFANVYATTVSTQALRPRWDRRVVSVVVGVLVTVLALAVRIDNYESFLYAIGSVFLGLLAVLLVDYLVAGRRWDLSETSATRWVLLLPWAAGIAAYYLIPPGPLVSRSLVSFLVAAAATGLVHGLAWSVRRTV</sequence>
<dbReference type="GO" id="GO:0005886">
    <property type="term" value="C:plasma membrane"/>
    <property type="evidence" value="ECO:0007669"/>
    <property type="project" value="TreeGrafter"/>
</dbReference>
<reference evidence="7" key="2">
    <citation type="submission" date="2020-09" db="EMBL/GenBank/DDBJ databases">
        <authorList>
            <person name="Sun Q."/>
            <person name="Zhou Y."/>
        </authorList>
    </citation>
    <scope>NUCLEOTIDE SEQUENCE</scope>
    <source>
        <strain evidence="7">CGMCC 1.16067</strain>
    </source>
</reference>
<comment type="caution">
    <text evidence="7">The sequence shown here is derived from an EMBL/GenBank/DDBJ whole genome shotgun (WGS) entry which is preliminary data.</text>
</comment>
<evidence type="ECO:0000256" key="6">
    <source>
        <dbReference type="SAM" id="Phobius"/>
    </source>
</evidence>
<keyword evidence="3 6" id="KW-0812">Transmembrane</keyword>
<protein>
    <submittedName>
        <fullName evidence="7">Cytosine permease</fullName>
    </submittedName>
</protein>
<accession>A0A917EYM0</accession>
<evidence type="ECO:0000313" key="8">
    <source>
        <dbReference type="Proteomes" id="UP000649179"/>
    </source>
</evidence>
<dbReference type="EMBL" id="BMKQ01000001">
    <property type="protein sequence ID" value="GGF34520.1"/>
    <property type="molecule type" value="Genomic_DNA"/>
</dbReference>
<feature type="transmembrane region" description="Helical" evidence="6">
    <location>
        <begin position="144"/>
        <end position="160"/>
    </location>
</feature>
<dbReference type="PANTHER" id="PTHR30569:SF0">
    <property type="entry name" value="CYTOSINE PERMEASE"/>
    <property type="match status" value="1"/>
</dbReference>
<feature type="transmembrane region" description="Helical" evidence="6">
    <location>
        <begin position="398"/>
        <end position="420"/>
    </location>
</feature>
<dbReference type="RefSeq" id="WP_188777927.1">
    <property type="nucleotide sequence ID" value="NZ_BMKQ01000001.1"/>
</dbReference>
<feature type="transmembrane region" description="Helical" evidence="6">
    <location>
        <begin position="269"/>
        <end position="288"/>
    </location>
</feature>
<evidence type="ECO:0000256" key="2">
    <source>
        <dbReference type="ARBA" id="ARBA00008974"/>
    </source>
</evidence>
<evidence type="ECO:0000256" key="1">
    <source>
        <dbReference type="ARBA" id="ARBA00004141"/>
    </source>
</evidence>
<evidence type="ECO:0000256" key="4">
    <source>
        <dbReference type="ARBA" id="ARBA00022989"/>
    </source>
</evidence>
<feature type="transmembrane region" description="Helical" evidence="6">
    <location>
        <begin position="172"/>
        <end position="190"/>
    </location>
</feature>
<feature type="transmembrane region" description="Helical" evidence="6">
    <location>
        <begin position="316"/>
        <end position="334"/>
    </location>
</feature>
<keyword evidence="8" id="KW-1185">Reference proteome</keyword>
<evidence type="ECO:0000256" key="5">
    <source>
        <dbReference type="ARBA" id="ARBA00023136"/>
    </source>
</evidence>